<keyword evidence="5" id="KW-0443">Lipid metabolism</keyword>
<name>A0A916WRD7_9ACTN</name>
<evidence type="ECO:0000256" key="2">
    <source>
        <dbReference type="ARBA" id="ARBA00022603"/>
    </source>
</evidence>
<dbReference type="Gene3D" id="3.40.50.150">
    <property type="entry name" value="Vaccinia Virus protein VP39"/>
    <property type="match status" value="1"/>
</dbReference>
<dbReference type="GO" id="GO:0008610">
    <property type="term" value="P:lipid biosynthetic process"/>
    <property type="evidence" value="ECO:0007669"/>
    <property type="project" value="InterPro"/>
</dbReference>
<keyword evidence="4" id="KW-0949">S-adenosyl-L-methionine</keyword>
<dbReference type="EMBL" id="BMGC01000007">
    <property type="protein sequence ID" value="GGB27313.1"/>
    <property type="molecule type" value="Genomic_DNA"/>
</dbReference>
<dbReference type="Proteomes" id="UP000621454">
    <property type="component" value="Unassembled WGS sequence"/>
</dbReference>
<keyword evidence="8" id="KW-1185">Reference proteome</keyword>
<evidence type="ECO:0000256" key="4">
    <source>
        <dbReference type="ARBA" id="ARBA00022691"/>
    </source>
</evidence>
<proteinExistence type="inferred from homology"/>
<reference evidence="7" key="1">
    <citation type="journal article" date="2014" name="Int. J. Syst. Evol. Microbiol.">
        <title>Complete genome sequence of Corynebacterium casei LMG S-19264T (=DSM 44701T), isolated from a smear-ripened cheese.</title>
        <authorList>
            <consortium name="US DOE Joint Genome Institute (JGI-PGF)"/>
            <person name="Walter F."/>
            <person name="Albersmeier A."/>
            <person name="Kalinowski J."/>
            <person name="Ruckert C."/>
        </authorList>
    </citation>
    <scope>NUCLEOTIDE SEQUENCE</scope>
    <source>
        <strain evidence="7">CGMCC 1.12827</strain>
    </source>
</reference>
<dbReference type="InterPro" id="IPR029063">
    <property type="entry name" value="SAM-dependent_MTases_sf"/>
</dbReference>
<dbReference type="SUPFAM" id="SSF53335">
    <property type="entry name" value="S-adenosyl-L-methionine-dependent methyltransferases"/>
    <property type="match status" value="1"/>
</dbReference>
<feature type="active site" evidence="6">
    <location>
        <position position="413"/>
    </location>
</feature>
<dbReference type="InterPro" id="IPR050723">
    <property type="entry name" value="CFA/CMAS"/>
</dbReference>
<keyword evidence="2" id="KW-0489">Methyltransferase</keyword>
<accession>A0A916WRD7</accession>
<evidence type="ECO:0000256" key="5">
    <source>
        <dbReference type="ARBA" id="ARBA00023098"/>
    </source>
</evidence>
<dbReference type="PANTHER" id="PTHR43667">
    <property type="entry name" value="CYCLOPROPANE-FATTY-ACYL-PHOSPHOLIPID SYNTHASE"/>
    <property type="match status" value="1"/>
</dbReference>
<dbReference type="GO" id="GO:0008168">
    <property type="term" value="F:methyltransferase activity"/>
    <property type="evidence" value="ECO:0007669"/>
    <property type="project" value="UniProtKB-KW"/>
</dbReference>
<sequence length="455" mass="49834">MSFLTLLHSPRPRTTTASALLSASERLLGAPLNIRLRAWDGSEAGPDGSPGTIVFTSSDALRHIFWSPNELGLVRAFVAGDIDIEGNIVAVLDQPDVIARFGHHQLAAISPAAVLRTLRTLVSHGGLGRPLPAPSTETPPEPGFLHRHGVARRHSKERDAQAISHHYDVGNDFYRLLLGPTMVYSCGYWQNGPDGDLESAQIDKLELICRKLDLRPGMRLLDVGCGWGSLAIHAARRHGVTVVGVTLSHEQRDLALERVAAAGLSDQVEIRFQDYRDVTDGPFDAIASVGMSEHVGHDELAGYADHLASLLRPRGRLLNHAIAAVRPVQPRKKNAPSFIERYIFPDGEILPLSDTVTAMESASLEVRDSEALREHYGLTLRAWTANLQANWDAAVEMAGIERARTWLLYLATCALAFERGRVTIHQVLAVKQDRIGASGMGWNRRSWTDDGDRSA</sequence>
<comment type="caution">
    <text evidence="7">The sequence shown here is derived from an EMBL/GenBank/DDBJ whole genome shotgun (WGS) entry which is preliminary data.</text>
</comment>
<dbReference type="Pfam" id="PF02353">
    <property type="entry name" value="CMAS"/>
    <property type="match status" value="1"/>
</dbReference>
<evidence type="ECO:0000313" key="8">
    <source>
        <dbReference type="Proteomes" id="UP000621454"/>
    </source>
</evidence>
<reference evidence="7" key="2">
    <citation type="submission" date="2020-09" db="EMBL/GenBank/DDBJ databases">
        <authorList>
            <person name="Sun Q."/>
            <person name="Zhou Y."/>
        </authorList>
    </citation>
    <scope>NUCLEOTIDE SEQUENCE</scope>
    <source>
        <strain evidence="7">CGMCC 1.12827</strain>
    </source>
</reference>
<evidence type="ECO:0000313" key="7">
    <source>
        <dbReference type="EMBL" id="GGB27313.1"/>
    </source>
</evidence>
<comment type="similarity">
    <text evidence="1">Belongs to the CFA/CMAS family.</text>
</comment>
<dbReference type="GO" id="GO:0032259">
    <property type="term" value="P:methylation"/>
    <property type="evidence" value="ECO:0007669"/>
    <property type="project" value="UniProtKB-KW"/>
</dbReference>
<dbReference type="InterPro" id="IPR003333">
    <property type="entry name" value="CMAS"/>
</dbReference>
<dbReference type="AlphaFoldDB" id="A0A916WRD7"/>
<evidence type="ECO:0000256" key="3">
    <source>
        <dbReference type="ARBA" id="ARBA00022679"/>
    </source>
</evidence>
<protein>
    <submittedName>
        <fullName evidence="7">Cyclopropane-fatty-acyl-phospholipid synthase</fullName>
    </submittedName>
</protein>
<dbReference type="PANTHER" id="PTHR43667:SF1">
    <property type="entry name" value="CYCLOPROPANE-FATTY-ACYL-PHOSPHOLIPID SYNTHASE"/>
    <property type="match status" value="1"/>
</dbReference>
<gene>
    <name evidence="7" type="ORF">GCM10011489_14340</name>
</gene>
<keyword evidence="3" id="KW-0808">Transferase</keyword>
<evidence type="ECO:0000256" key="6">
    <source>
        <dbReference type="PIRSR" id="PIRSR003085-1"/>
    </source>
</evidence>
<evidence type="ECO:0000256" key="1">
    <source>
        <dbReference type="ARBA" id="ARBA00010815"/>
    </source>
</evidence>
<dbReference type="RefSeq" id="WP_188585912.1">
    <property type="nucleotide sequence ID" value="NZ_BMGC01000007.1"/>
</dbReference>
<organism evidence="7 8">
    <name type="scientific">Gordonia jinhuaensis</name>
    <dbReference type="NCBI Taxonomy" id="1517702"/>
    <lineage>
        <taxon>Bacteria</taxon>
        <taxon>Bacillati</taxon>
        <taxon>Actinomycetota</taxon>
        <taxon>Actinomycetes</taxon>
        <taxon>Mycobacteriales</taxon>
        <taxon>Gordoniaceae</taxon>
        <taxon>Gordonia</taxon>
    </lineage>
</organism>
<dbReference type="PIRSF" id="PIRSF003085">
    <property type="entry name" value="CMAS"/>
    <property type="match status" value="1"/>
</dbReference>
<dbReference type="CDD" id="cd02440">
    <property type="entry name" value="AdoMet_MTases"/>
    <property type="match status" value="1"/>
</dbReference>